<dbReference type="GO" id="GO:0008713">
    <property type="term" value="F:ADP-heptose-lipopolysaccharide heptosyltransferase activity"/>
    <property type="evidence" value="ECO:0007669"/>
    <property type="project" value="TreeGrafter"/>
</dbReference>
<dbReference type="GO" id="GO:0005829">
    <property type="term" value="C:cytosol"/>
    <property type="evidence" value="ECO:0007669"/>
    <property type="project" value="TreeGrafter"/>
</dbReference>
<dbReference type="InterPro" id="IPR051199">
    <property type="entry name" value="LPS_LOS_Heptosyltrfase"/>
</dbReference>
<name>A0A502C680_9GAMM</name>
<dbReference type="InterPro" id="IPR002201">
    <property type="entry name" value="Glyco_trans_9"/>
</dbReference>
<dbReference type="Proteomes" id="UP000319486">
    <property type="component" value="Unassembled WGS sequence"/>
</dbReference>
<dbReference type="AlphaFoldDB" id="A0A502C680"/>
<comment type="caution">
    <text evidence="3">The sequence shown here is derived from an EMBL/GenBank/DDBJ whole genome shotgun (WGS) entry which is preliminary data.</text>
</comment>
<gene>
    <name evidence="3" type="ORF">EAH88_12920</name>
</gene>
<dbReference type="PANTHER" id="PTHR30160:SF1">
    <property type="entry name" value="LIPOPOLYSACCHARIDE 1,2-N-ACETYLGLUCOSAMINETRANSFERASE-RELATED"/>
    <property type="match status" value="1"/>
</dbReference>
<dbReference type="GO" id="GO:0009244">
    <property type="term" value="P:lipopolysaccharide core region biosynthetic process"/>
    <property type="evidence" value="ECO:0007669"/>
    <property type="project" value="TreeGrafter"/>
</dbReference>
<reference evidence="3 4" key="1">
    <citation type="journal article" date="2019" name="Environ. Microbiol.">
        <title>Species interactions and distinct microbial communities in high Arctic permafrost affected cryosols are associated with the CH4 and CO2 gas fluxes.</title>
        <authorList>
            <person name="Altshuler I."/>
            <person name="Hamel J."/>
            <person name="Turney S."/>
            <person name="Magnuson E."/>
            <person name="Levesque R."/>
            <person name="Greer C."/>
            <person name="Whyte L.G."/>
        </authorList>
    </citation>
    <scope>NUCLEOTIDE SEQUENCE [LARGE SCALE GENOMIC DNA]</scope>
    <source>
        <strain evidence="3 4">S13Y</strain>
    </source>
</reference>
<sequence length="389" mass="42508">MNDVAELPQGEQPAIHVRLRRGDALRHRAITLLFGRLFSAVGGQLCEPGQLPTRGIHRVLICRPNHRLGNTVLISPLLAEIEALYPGAEIDLVSGGEAARMLFTNRFQVRQVFCLPRKIARHVWQTIALLRQLRHNSYDLAIDACNGSQSGRLLLGIVKARFKLGFPDIRANAGSLWHSLSWPDHLARRSVFLLRTAYAGKVDRPYETLNLRLSDDERQQAGKALTAVLGGTQQAAAGRLVVGIFANATGAKRYGETWWKEFVDALQAAQPNLLIVDVIAEHGQTQLGGDFASYYTRDLRRLASMIANMDGFISADCGVMHLAVASGTPTIGLFSVTSSSKYSPYGRSNTAIDTGSMSAAQVAGKVSAWLTRTLPAERQTSLPLSTRSQ</sequence>
<keyword evidence="2 3" id="KW-0808">Transferase</keyword>
<accession>A0A502C680</accession>
<protein>
    <submittedName>
        <fullName evidence="3">Lipopolysaccharide heptosyltransferase family protein</fullName>
    </submittedName>
</protein>
<proteinExistence type="predicted"/>
<evidence type="ECO:0000313" key="4">
    <source>
        <dbReference type="Proteomes" id="UP000319486"/>
    </source>
</evidence>
<evidence type="ECO:0000256" key="2">
    <source>
        <dbReference type="ARBA" id="ARBA00022679"/>
    </source>
</evidence>
<dbReference type="SUPFAM" id="SSF53756">
    <property type="entry name" value="UDP-Glycosyltransferase/glycogen phosphorylase"/>
    <property type="match status" value="1"/>
</dbReference>
<evidence type="ECO:0000313" key="3">
    <source>
        <dbReference type="EMBL" id="TPG07341.1"/>
    </source>
</evidence>
<dbReference type="CDD" id="cd03789">
    <property type="entry name" value="GT9_LPS_heptosyltransferase"/>
    <property type="match status" value="1"/>
</dbReference>
<dbReference type="Pfam" id="PF01075">
    <property type="entry name" value="Glyco_transf_9"/>
    <property type="match status" value="1"/>
</dbReference>
<dbReference type="EMBL" id="RCZO01000007">
    <property type="protein sequence ID" value="TPG07341.1"/>
    <property type="molecule type" value="Genomic_DNA"/>
</dbReference>
<organism evidence="3 4">
    <name type="scientific">Rhodanobacter glycinis</name>
    <dbReference type="NCBI Taxonomy" id="582702"/>
    <lineage>
        <taxon>Bacteria</taxon>
        <taxon>Pseudomonadati</taxon>
        <taxon>Pseudomonadota</taxon>
        <taxon>Gammaproteobacteria</taxon>
        <taxon>Lysobacterales</taxon>
        <taxon>Rhodanobacteraceae</taxon>
        <taxon>Rhodanobacter</taxon>
    </lineage>
</organism>
<dbReference type="RefSeq" id="WP_140653347.1">
    <property type="nucleotide sequence ID" value="NZ_RCZO01000007.1"/>
</dbReference>
<dbReference type="Gene3D" id="3.40.50.2000">
    <property type="entry name" value="Glycogen Phosphorylase B"/>
    <property type="match status" value="2"/>
</dbReference>
<evidence type="ECO:0000256" key="1">
    <source>
        <dbReference type="ARBA" id="ARBA00022676"/>
    </source>
</evidence>
<keyword evidence="1" id="KW-0328">Glycosyltransferase</keyword>
<keyword evidence="4" id="KW-1185">Reference proteome</keyword>
<dbReference type="PANTHER" id="PTHR30160">
    <property type="entry name" value="TETRAACYLDISACCHARIDE 4'-KINASE-RELATED"/>
    <property type="match status" value="1"/>
</dbReference>